<dbReference type="PROSITE" id="PS50949">
    <property type="entry name" value="HTH_GNTR"/>
    <property type="match status" value="1"/>
</dbReference>
<dbReference type="GO" id="GO:0003700">
    <property type="term" value="F:DNA-binding transcription factor activity"/>
    <property type="evidence" value="ECO:0007669"/>
    <property type="project" value="InterPro"/>
</dbReference>
<evidence type="ECO:0000256" key="1">
    <source>
        <dbReference type="ARBA" id="ARBA00022491"/>
    </source>
</evidence>
<keyword evidence="2" id="KW-0805">Transcription regulation</keyword>
<dbReference type="InterPro" id="IPR008920">
    <property type="entry name" value="TF_FadR/GntR_C"/>
</dbReference>
<evidence type="ECO:0000256" key="2">
    <source>
        <dbReference type="ARBA" id="ARBA00023015"/>
    </source>
</evidence>
<dbReference type="Gene3D" id="1.10.10.10">
    <property type="entry name" value="Winged helix-like DNA-binding domain superfamily/Winged helix DNA-binding domain"/>
    <property type="match status" value="1"/>
</dbReference>
<organism evidence="8 9">
    <name type="scientific">Ferranicluibacter rubi</name>
    <dbReference type="NCBI Taxonomy" id="2715133"/>
    <lineage>
        <taxon>Bacteria</taxon>
        <taxon>Pseudomonadati</taxon>
        <taxon>Pseudomonadota</taxon>
        <taxon>Alphaproteobacteria</taxon>
        <taxon>Hyphomicrobiales</taxon>
        <taxon>Rhizobiaceae</taxon>
        <taxon>Ferranicluibacter</taxon>
    </lineage>
</organism>
<sequence length="267" mass="30011">MLWGKRVADEPVEMFSAIHHSRAADEIVQRIETLILDGVLRDGDRLPGERDLAARFDVSRPILREALKELEARGLLVSRHGGGTFVTDIIGEIFSQPMRALIVRHEKAARDYLDYRREIEGLTAERAARHATPADRESLTRIVARMRAAKDADDRDGGLRADIDFHMTVGESAHNIILLHTLRSCYRLLEQDIFFSRTTVFSAPGAADRLLEQHEAIHAAILGADGNAARRAAENHIDFVIGASLDAHRAEDRARIARLRLQERHQD</sequence>
<dbReference type="EMBL" id="JAANCM010000001">
    <property type="protein sequence ID" value="NHT74183.1"/>
    <property type="molecule type" value="Genomic_DNA"/>
</dbReference>
<dbReference type="PANTHER" id="PTHR43537:SF34">
    <property type="entry name" value="PYRUVATE DEHYDROGENASE COMPLEX REPRESSOR"/>
    <property type="match status" value="1"/>
</dbReference>
<dbReference type="PANTHER" id="PTHR43537">
    <property type="entry name" value="TRANSCRIPTIONAL REGULATOR, GNTR FAMILY"/>
    <property type="match status" value="1"/>
</dbReference>
<keyword evidence="1" id="KW-0678">Repressor</keyword>
<dbReference type="InterPro" id="IPR011711">
    <property type="entry name" value="GntR_C"/>
</dbReference>
<feature type="domain" description="HTH gntR-type" evidence="7">
    <location>
        <begin position="21"/>
        <end position="89"/>
    </location>
</feature>
<gene>
    <name evidence="8" type="ORF">G8E10_00260</name>
</gene>
<name>A0AA43ZBY8_9HYPH</name>
<dbReference type="SUPFAM" id="SSF46785">
    <property type="entry name" value="Winged helix' DNA-binding domain"/>
    <property type="match status" value="1"/>
</dbReference>
<evidence type="ECO:0000256" key="6">
    <source>
        <dbReference type="ARBA" id="ARBA00039592"/>
    </source>
</evidence>
<dbReference type="Pfam" id="PF00392">
    <property type="entry name" value="GntR"/>
    <property type="match status" value="1"/>
</dbReference>
<dbReference type="InterPro" id="IPR036388">
    <property type="entry name" value="WH-like_DNA-bd_sf"/>
</dbReference>
<dbReference type="SUPFAM" id="SSF48008">
    <property type="entry name" value="GntR ligand-binding domain-like"/>
    <property type="match status" value="1"/>
</dbReference>
<dbReference type="Gene3D" id="1.20.120.530">
    <property type="entry name" value="GntR ligand-binding domain-like"/>
    <property type="match status" value="1"/>
</dbReference>
<comment type="function">
    <text evidence="5">Transcriptional repressor for the pyruvate dehydrogenase complex genes aceEF and lpd.</text>
</comment>
<dbReference type="SMART" id="SM00345">
    <property type="entry name" value="HTH_GNTR"/>
    <property type="match status" value="1"/>
</dbReference>
<evidence type="ECO:0000313" key="9">
    <source>
        <dbReference type="Proteomes" id="UP001155840"/>
    </source>
</evidence>
<evidence type="ECO:0000256" key="4">
    <source>
        <dbReference type="ARBA" id="ARBA00023163"/>
    </source>
</evidence>
<evidence type="ECO:0000313" key="8">
    <source>
        <dbReference type="EMBL" id="NHT74183.1"/>
    </source>
</evidence>
<evidence type="ECO:0000256" key="3">
    <source>
        <dbReference type="ARBA" id="ARBA00023125"/>
    </source>
</evidence>
<dbReference type="PRINTS" id="PR00035">
    <property type="entry name" value="HTHGNTR"/>
</dbReference>
<keyword evidence="4" id="KW-0804">Transcription</keyword>
<dbReference type="GO" id="GO:0003677">
    <property type="term" value="F:DNA binding"/>
    <property type="evidence" value="ECO:0007669"/>
    <property type="project" value="UniProtKB-KW"/>
</dbReference>
<dbReference type="SMART" id="SM00895">
    <property type="entry name" value="FCD"/>
    <property type="match status" value="1"/>
</dbReference>
<protein>
    <recommendedName>
        <fullName evidence="6">Pyruvate dehydrogenase complex repressor</fullName>
    </recommendedName>
</protein>
<evidence type="ECO:0000259" key="7">
    <source>
        <dbReference type="PROSITE" id="PS50949"/>
    </source>
</evidence>
<dbReference type="AlphaFoldDB" id="A0AA43ZBY8"/>
<dbReference type="Pfam" id="PF07729">
    <property type="entry name" value="FCD"/>
    <property type="match status" value="1"/>
</dbReference>
<comment type="caution">
    <text evidence="8">The sequence shown here is derived from an EMBL/GenBank/DDBJ whole genome shotgun (WGS) entry which is preliminary data.</text>
</comment>
<keyword evidence="3" id="KW-0238">DNA-binding</keyword>
<dbReference type="InterPro" id="IPR000524">
    <property type="entry name" value="Tscrpt_reg_HTH_GntR"/>
</dbReference>
<keyword evidence="9" id="KW-1185">Reference proteome</keyword>
<dbReference type="Proteomes" id="UP001155840">
    <property type="component" value="Unassembled WGS sequence"/>
</dbReference>
<proteinExistence type="predicted"/>
<reference evidence="8" key="1">
    <citation type="submission" date="2020-03" db="EMBL/GenBank/DDBJ databases">
        <title>Ferranicluibacter endophyticum gen. nov., sp. nov., a new genus isolated from Rubus ulmifolius Schott. stem.</title>
        <authorList>
            <person name="Roca-Couso R."/>
            <person name="Flores-Felix J.D."/>
            <person name="Igual J.M."/>
            <person name="Rivas R."/>
        </authorList>
    </citation>
    <scope>NUCLEOTIDE SEQUENCE</scope>
    <source>
        <strain evidence="8">CRRU44</strain>
    </source>
</reference>
<accession>A0AA43ZBY8</accession>
<dbReference type="CDD" id="cd07377">
    <property type="entry name" value="WHTH_GntR"/>
    <property type="match status" value="1"/>
</dbReference>
<evidence type="ECO:0000256" key="5">
    <source>
        <dbReference type="ARBA" id="ARBA00037357"/>
    </source>
</evidence>
<dbReference type="InterPro" id="IPR036390">
    <property type="entry name" value="WH_DNA-bd_sf"/>
</dbReference>